<dbReference type="EMBL" id="BTGB01000003">
    <property type="protein sequence ID" value="GMM46476.1"/>
    <property type="molecule type" value="Genomic_DNA"/>
</dbReference>
<sequence>MQTDTQLRILVKTTKSKLEFKLTKSRALSTHTIQTSIIPDLQKLSQLDNNSRSFERGLDILRMSIAQLVRDDRTTDVWEDLIGEMAVLESSIHSLSSMLDKQRELNLINSKIQEGSNNNRGKKVSGWSLFGFGSSNTPASREKLPSELQYQEIDRLSKVIRNVVVAQEYLADDVKELKKLASAIVKCIDLPYLLKNSPPTEKGEVKKVDYKDEIEEVEVEVEEEGEVQDTDKPELKLELEDKIYVEIVRKLRGDDEDAVVNDYISELSDVYRIDLYNEGKYDEEQDEEDDTKDGDKDEAKDDNYGTSKPPSKKQNKQFDELDDLKQRFNALKRS</sequence>
<name>A0AAV5R5D4_PICKL</name>
<dbReference type="Proteomes" id="UP001378960">
    <property type="component" value="Unassembled WGS sequence"/>
</dbReference>
<proteinExistence type="predicted"/>
<reference evidence="2 3" key="1">
    <citation type="journal article" date="2023" name="Elife">
        <title>Identification of key yeast species and microbe-microbe interactions impacting larval growth of Drosophila in the wild.</title>
        <authorList>
            <person name="Mure A."/>
            <person name="Sugiura Y."/>
            <person name="Maeda R."/>
            <person name="Honda K."/>
            <person name="Sakurai N."/>
            <person name="Takahashi Y."/>
            <person name="Watada M."/>
            <person name="Katoh T."/>
            <person name="Gotoh A."/>
            <person name="Gotoh Y."/>
            <person name="Taniguchi I."/>
            <person name="Nakamura K."/>
            <person name="Hayashi T."/>
            <person name="Katayama T."/>
            <person name="Uemura T."/>
            <person name="Hattori Y."/>
        </authorList>
    </citation>
    <scope>NUCLEOTIDE SEQUENCE [LARGE SCALE GENOMIC DNA]</scope>
    <source>
        <strain evidence="2 3">PK-24</strain>
    </source>
</reference>
<feature type="compositionally biased region" description="Basic and acidic residues" evidence="1">
    <location>
        <begin position="293"/>
        <end position="303"/>
    </location>
</feature>
<protein>
    <submittedName>
        <fullName evidence="2">Uncharacterized protein</fullName>
    </submittedName>
</protein>
<evidence type="ECO:0000313" key="3">
    <source>
        <dbReference type="Proteomes" id="UP001378960"/>
    </source>
</evidence>
<accession>A0AAV5R5D4</accession>
<evidence type="ECO:0000313" key="2">
    <source>
        <dbReference type="EMBL" id="GMM46476.1"/>
    </source>
</evidence>
<gene>
    <name evidence="2" type="ORF">DAPK24_030510</name>
</gene>
<keyword evidence="3" id="KW-1185">Reference proteome</keyword>
<feature type="compositionally biased region" description="Acidic residues" evidence="1">
    <location>
        <begin position="283"/>
        <end position="292"/>
    </location>
</feature>
<feature type="region of interest" description="Disordered" evidence="1">
    <location>
        <begin position="277"/>
        <end position="322"/>
    </location>
</feature>
<organism evidence="2 3">
    <name type="scientific">Pichia kluyveri</name>
    <name type="common">Yeast</name>
    <dbReference type="NCBI Taxonomy" id="36015"/>
    <lineage>
        <taxon>Eukaryota</taxon>
        <taxon>Fungi</taxon>
        <taxon>Dikarya</taxon>
        <taxon>Ascomycota</taxon>
        <taxon>Saccharomycotina</taxon>
        <taxon>Pichiomycetes</taxon>
        <taxon>Pichiales</taxon>
        <taxon>Pichiaceae</taxon>
        <taxon>Pichia</taxon>
    </lineage>
</organism>
<dbReference type="AlphaFoldDB" id="A0AAV5R5D4"/>
<evidence type="ECO:0000256" key="1">
    <source>
        <dbReference type="SAM" id="MobiDB-lite"/>
    </source>
</evidence>
<comment type="caution">
    <text evidence="2">The sequence shown here is derived from an EMBL/GenBank/DDBJ whole genome shotgun (WGS) entry which is preliminary data.</text>
</comment>